<keyword evidence="4" id="KW-1185">Reference proteome</keyword>
<dbReference type="Proteomes" id="UP001302367">
    <property type="component" value="Chromosome 8"/>
</dbReference>
<organism evidence="1 3">
    <name type="scientific">Cercospora beticola</name>
    <name type="common">Sugarbeet leaf spot fungus</name>
    <dbReference type="NCBI Taxonomy" id="122368"/>
    <lineage>
        <taxon>Eukaryota</taxon>
        <taxon>Fungi</taxon>
        <taxon>Dikarya</taxon>
        <taxon>Ascomycota</taxon>
        <taxon>Pezizomycotina</taxon>
        <taxon>Dothideomycetes</taxon>
        <taxon>Dothideomycetidae</taxon>
        <taxon>Mycosphaerellales</taxon>
        <taxon>Mycosphaerellaceae</taxon>
        <taxon>Cercospora</taxon>
    </lineage>
</organism>
<dbReference type="Proteomes" id="UP000230605">
    <property type="component" value="Chromosome 8"/>
</dbReference>
<dbReference type="EMBL" id="LKMD01000103">
    <property type="protein sequence ID" value="PIA95648.1"/>
    <property type="molecule type" value="Genomic_DNA"/>
</dbReference>
<evidence type="ECO:0000313" key="2">
    <source>
        <dbReference type="EMBL" id="WPB07504.1"/>
    </source>
</evidence>
<evidence type="ECO:0000313" key="1">
    <source>
        <dbReference type="EMBL" id="PIA95648.1"/>
    </source>
</evidence>
<dbReference type="AlphaFoldDB" id="A0A2G5HSZ4"/>
<reference evidence="2 4" key="2">
    <citation type="submission" date="2023-09" db="EMBL/GenBank/DDBJ databases">
        <title>Complete-Gapless Cercospora beticola genome.</title>
        <authorList>
            <person name="Wyatt N.A."/>
            <person name="Spanner R.E."/>
            <person name="Bolton M.D."/>
        </authorList>
    </citation>
    <scope>NUCLEOTIDE SEQUENCE [LARGE SCALE GENOMIC DNA]</scope>
    <source>
        <strain evidence="2">Cb09-40</strain>
    </source>
</reference>
<dbReference type="OrthoDB" id="3633690at2759"/>
<protein>
    <submittedName>
        <fullName evidence="1">Uncharacterized protein</fullName>
    </submittedName>
</protein>
<dbReference type="EMBL" id="CP134191">
    <property type="protein sequence ID" value="WPB07504.1"/>
    <property type="molecule type" value="Genomic_DNA"/>
</dbReference>
<reference evidence="1 3" key="1">
    <citation type="submission" date="2015-10" db="EMBL/GenBank/DDBJ databases">
        <title>The cercosporin biosynthetic gene cluster was horizontally transferred to several fungal lineages and shown to be expanded in Cercospora beticola based on microsynteny with recipient genomes.</title>
        <authorList>
            <person name="De Jonge R."/>
            <person name="Ebert M.K."/>
            <person name="Suttle J.C."/>
            <person name="Jurick Ii W.M."/>
            <person name="Secor G.A."/>
            <person name="Thomma B.P."/>
            <person name="Van De Peer Y."/>
            <person name="Bolton M.D."/>
        </authorList>
    </citation>
    <scope>NUCLEOTIDE SEQUENCE [LARGE SCALE GENOMIC DNA]</scope>
    <source>
        <strain evidence="1 3">09-40</strain>
    </source>
</reference>
<evidence type="ECO:0000313" key="4">
    <source>
        <dbReference type="Proteomes" id="UP001302367"/>
    </source>
</evidence>
<accession>A0A2G5HSZ4</accession>
<sequence>MAYFLRHAFDYHACKEEELRKFIKDRTRKDADARTSKDELVVQLQGLDKEAKFPFQMLPPELRIGVYENLVFHPNILLASSSTYKEAEPVLARQSLVTTICIDNILDPTSLHHRPAVSIDGSPWATLPPGALLFTTNTLECLALPQEIASRAYIIVEFKCGDSSECSLALYHLTSILGGSSAEVCIRADYHTTASSSFWCLAKLGQRTRLKLVGLCATMRQNLQSEMTSSQSGTKLFECMRLLKELEHTVELAKRAGLSAFPIYGLLHSTRLLCARGNLIFTQQADAQLGTSLERMQRDVDRSSYAQVKSRALATLAGKRAD</sequence>
<proteinExistence type="predicted"/>
<evidence type="ECO:0000313" key="3">
    <source>
        <dbReference type="Proteomes" id="UP000230605"/>
    </source>
</evidence>
<name>A0A2G5HSZ4_CERBT</name>
<gene>
    <name evidence="1" type="ORF">CB0940_10774</name>
    <name evidence="2" type="ORF">RHO25_012165</name>
</gene>